<sequence length="456" mass="50962">MNDWTKVLGALGVGIPEPLLPSAGLDHGAWAVVACDQYSSEREYWERVRKNIGDKPSTLNLIFPECYLDDEDARERIEEIHRTMNLYLSEGYLKSPGKGFVLVERSTPYVPRPRLGLLALLDLEHYDFLAGSKSLIRPTEGTILSRLPPRMAIRRTAALELPHVMVLVDDQDKTLIEALYKRKEYYPRLYDFELMEGSGHVRAWFLDDEASLGLIGSALQSLADPEAFMRRQGSREPLLFAVGDGNHSLATAKAIWEEIKAGIPGTSMSESGRAALLKTHPARYALAEIVNIHDEGLPFHPIHRLLFNVDPGDFFAAAKDEGVEISQLSDAKEAFGRCDEEDPQKAHRIAWATGGRAGLLRFMKPGAKLAVGSLQDFLDRYLKKRPDCSIDYIHGSGSLLSLASRPGSLGLYCPPIDKDSFFPTIVRDGVMPRKSFSMGEAPEKRFYIEARRISYK</sequence>
<dbReference type="PANTHER" id="PTHR36454">
    <property type="entry name" value="LMO2823 PROTEIN"/>
    <property type="match status" value="1"/>
</dbReference>
<dbReference type="EMBL" id="VSSQ01000025">
    <property type="protein sequence ID" value="MPL64516.1"/>
    <property type="molecule type" value="Genomic_DNA"/>
</dbReference>
<comment type="caution">
    <text evidence="1">The sequence shown here is derived from an EMBL/GenBank/DDBJ whole genome shotgun (WGS) entry which is preliminary data.</text>
</comment>
<organism evidence="1">
    <name type="scientific">bioreactor metagenome</name>
    <dbReference type="NCBI Taxonomy" id="1076179"/>
    <lineage>
        <taxon>unclassified sequences</taxon>
        <taxon>metagenomes</taxon>
        <taxon>ecological metagenomes</taxon>
    </lineage>
</organism>
<protein>
    <recommendedName>
        <fullName evidence="2">DUF1015 domain-containing protein</fullName>
    </recommendedName>
</protein>
<evidence type="ECO:0000313" key="1">
    <source>
        <dbReference type="EMBL" id="MPL64516.1"/>
    </source>
</evidence>
<name>A0A644TC63_9ZZZZ</name>
<proteinExistence type="predicted"/>
<gene>
    <name evidence="1" type="ORF">SDC9_10171</name>
</gene>
<dbReference type="InterPro" id="IPR008323">
    <property type="entry name" value="UCP033563"/>
</dbReference>
<dbReference type="Pfam" id="PF06245">
    <property type="entry name" value="DUF1015"/>
    <property type="match status" value="1"/>
</dbReference>
<dbReference type="PANTHER" id="PTHR36454:SF1">
    <property type="entry name" value="DUF1015 DOMAIN-CONTAINING PROTEIN"/>
    <property type="match status" value="1"/>
</dbReference>
<evidence type="ECO:0008006" key="2">
    <source>
        <dbReference type="Google" id="ProtNLM"/>
    </source>
</evidence>
<dbReference type="AlphaFoldDB" id="A0A644TC63"/>
<accession>A0A644TC63</accession>
<reference evidence="1" key="1">
    <citation type="submission" date="2019-08" db="EMBL/GenBank/DDBJ databases">
        <authorList>
            <person name="Kucharzyk K."/>
            <person name="Murdoch R.W."/>
            <person name="Higgins S."/>
            <person name="Loffler F."/>
        </authorList>
    </citation>
    <scope>NUCLEOTIDE SEQUENCE</scope>
</reference>